<dbReference type="EMBL" id="JBHRYQ010000001">
    <property type="protein sequence ID" value="MFC3809694.1"/>
    <property type="molecule type" value="Genomic_DNA"/>
</dbReference>
<name>A0ABV7YQS1_9BACT</name>
<dbReference type="RefSeq" id="WP_379835081.1">
    <property type="nucleotide sequence ID" value="NZ_JBHRYQ010000001.1"/>
</dbReference>
<comment type="caution">
    <text evidence="2">The sequence shown here is derived from an EMBL/GenBank/DDBJ whole genome shotgun (WGS) entry which is preliminary data.</text>
</comment>
<proteinExistence type="predicted"/>
<organism evidence="2 3">
    <name type="scientific">Lacihabitans lacunae</name>
    <dbReference type="NCBI Taxonomy" id="1028214"/>
    <lineage>
        <taxon>Bacteria</taxon>
        <taxon>Pseudomonadati</taxon>
        <taxon>Bacteroidota</taxon>
        <taxon>Cytophagia</taxon>
        <taxon>Cytophagales</taxon>
        <taxon>Leadbetterellaceae</taxon>
        <taxon>Lacihabitans</taxon>
    </lineage>
</organism>
<keyword evidence="3" id="KW-1185">Reference proteome</keyword>
<evidence type="ECO:0000256" key="1">
    <source>
        <dbReference type="SAM" id="SignalP"/>
    </source>
</evidence>
<dbReference type="Proteomes" id="UP001595616">
    <property type="component" value="Unassembled WGS sequence"/>
</dbReference>
<keyword evidence="1" id="KW-0732">Signal</keyword>
<accession>A0ABV7YQS1</accession>
<feature type="chain" id="PRO_5045337468" evidence="1">
    <location>
        <begin position="20"/>
        <end position="298"/>
    </location>
</feature>
<gene>
    <name evidence="2" type="ORF">ACFOOI_03425</name>
</gene>
<feature type="signal peptide" evidence="1">
    <location>
        <begin position="1"/>
        <end position="19"/>
    </location>
</feature>
<sequence length="298" mass="33036">MRKILLSLISFCCSNFIVAQSITLAPDVSTFNQDNQVSSLIINSKNYEPFSIKNDKPSISFPLFANTNQFQGSLIGQDENLYVNGKKGLLFFTNNNHRMSLLADGVLIGNAGSAKASLDVDEGNGTLRSKELDFAETISTERRPVYADKDGILRVENSSNHYMSYNFTSVQAQNYDDQIIRGSGFAWFNTTTSPKTLYLPVNLPDGVKVTNVRMYLLDNSASNLSFTFNKNTHVTNTFTSIATAQSSTNTVSIFSINNNANETIDNANNSYYVNISSSGNWTGNTLQFHSLVITYQYQ</sequence>
<evidence type="ECO:0000313" key="3">
    <source>
        <dbReference type="Proteomes" id="UP001595616"/>
    </source>
</evidence>
<protein>
    <submittedName>
        <fullName evidence="2">Uncharacterized protein</fullName>
    </submittedName>
</protein>
<reference evidence="3" key="1">
    <citation type="journal article" date="2019" name="Int. J. Syst. Evol. Microbiol.">
        <title>The Global Catalogue of Microorganisms (GCM) 10K type strain sequencing project: providing services to taxonomists for standard genome sequencing and annotation.</title>
        <authorList>
            <consortium name="The Broad Institute Genomics Platform"/>
            <consortium name="The Broad Institute Genome Sequencing Center for Infectious Disease"/>
            <person name="Wu L."/>
            <person name="Ma J."/>
        </authorList>
    </citation>
    <scope>NUCLEOTIDE SEQUENCE [LARGE SCALE GENOMIC DNA]</scope>
    <source>
        <strain evidence="3">CECT 7956</strain>
    </source>
</reference>
<evidence type="ECO:0000313" key="2">
    <source>
        <dbReference type="EMBL" id="MFC3809694.1"/>
    </source>
</evidence>